<dbReference type="GO" id="GO:0008289">
    <property type="term" value="F:lipid binding"/>
    <property type="evidence" value="ECO:0007669"/>
    <property type="project" value="TreeGrafter"/>
</dbReference>
<proteinExistence type="predicted"/>
<dbReference type="GO" id="GO:0051666">
    <property type="term" value="P:actin cortical patch localization"/>
    <property type="evidence" value="ECO:0007669"/>
    <property type="project" value="InterPro"/>
</dbReference>
<evidence type="ECO:0000256" key="4">
    <source>
        <dbReference type="PROSITE-ProRule" id="PRU00192"/>
    </source>
</evidence>
<feature type="domain" description="SH3" evidence="5">
    <location>
        <begin position="97"/>
        <end position="156"/>
    </location>
</feature>
<protein>
    <recommendedName>
        <fullName evidence="5">SH3 domain-containing protein</fullName>
    </recommendedName>
</protein>
<keyword evidence="2 4" id="KW-0728">SH3 domain</keyword>
<dbReference type="PRINTS" id="PR01887">
    <property type="entry name" value="SPECTRNALPHA"/>
</dbReference>
<evidence type="ECO:0000313" key="7">
    <source>
        <dbReference type="Proteomes" id="UP000663861"/>
    </source>
</evidence>
<evidence type="ECO:0000256" key="3">
    <source>
        <dbReference type="ARBA" id="ARBA00022490"/>
    </source>
</evidence>
<dbReference type="PRINTS" id="PR00452">
    <property type="entry name" value="SH3DOMAIN"/>
</dbReference>
<evidence type="ECO:0000259" key="5">
    <source>
        <dbReference type="PROSITE" id="PS50002"/>
    </source>
</evidence>
<dbReference type="PANTHER" id="PTHR47174:SF3">
    <property type="entry name" value="BRIDGING INTEGRATOR 3"/>
    <property type="match status" value="1"/>
</dbReference>
<dbReference type="GO" id="GO:0097320">
    <property type="term" value="P:plasma membrane tubulation"/>
    <property type="evidence" value="ECO:0007669"/>
    <property type="project" value="TreeGrafter"/>
</dbReference>
<dbReference type="AlphaFoldDB" id="A0A8H2XLZ8"/>
<name>A0A8H2XLZ8_9AGAM</name>
<dbReference type="Gene3D" id="2.30.30.40">
    <property type="entry name" value="SH3 Domains"/>
    <property type="match status" value="1"/>
</dbReference>
<evidence type="ECO:0000256" key="2">
    <source>
        <dbReference type="ARBA" id="ARBA00022443"/>
    </source>
</evidence>
<comment type="subcellular location">
    <subcellularLocation>
        <location evidence="1">Cytoplasm</location>
    </subcellularLocation>
</comment>
<dbReference type="Proteomes" id="UP000663861">
    <property type="component" value="Unassembled WGS sequence"/>
</dbReference>
<dbReference type="Pfam" id="PF00018">
    <property type="entry name" value="SH3_1"/>
    <property type="match status" value="1"/>
</dbReference>
<dbReference type="GO" id="GO:0005737">
    <property type="term" value="C:cytoplasm"/>
    <property type="evidence" value="ECO:0007669"/>
    <property type="project" value="UniProtKB-SubCell"/>
</dbReference>
<dbReference type="CDD" id="cd00174">
    <property type="entry name" value="SH3"/>
    <property type="match status" value="1"/>
</dbReference>
<dbReference type="SMART" id="SM00326">
    <property type="entry name" value="SH3"/>
    <property type="match status" value="1"/>
</dbReference>
<dbReference type="InterPro" id="IPR036028">
    <property type="entry name" value="SH3-like_dom_sf"/>
</dbReference>
<accession>A0A8H2XLZ8</accession>
<sequence length="237" mass="25386">MERISLTPNHDNAMAELTAQIITHVLDRVRSDLALLESVGSIATEDLENIVARLPTSAIIDQSVAVPTAQVSQVPESSLGLMRKAPPPPPVRYPIMAQPLMAEAKWDYESNDPADLTFKQGDLIEIVEETSPDWWKGRLNGREGLFPSNRCAKVETTTGNTFTQAPGSRRFLSTHRVSNTFSPTTGVNKLGLAPPSVDAEKKDKYGKLKSQMASSGASGLGFGAGAAIGGGLVRAIF</sequence>
<dbReference type="GO" id="GO:0006897">
    <property type="term" value="P:endocytosis"/>
    <property type="evidence" value="ECO:0007669"/>
    <property type="project" value="InterPro"/>
</dbReference>
<organism evidence="6 7">
    <name type="scientific">Rhizoctonia solani</name>
    <dbReference type="NCBI Taxonomy" id="456999"/>
    <lineage>
        <taxon>Eukaryota</taxon>
        <taxon>Fungi</taxon>
        <taxon>Dikarya</taxon>
        <taxon>Basidiomycota</taxon>
        <taxon>Agaricomycotina</taxon>
        <taxon>Agaricomycetes</taxon>
        <taxon>Cantharellales</taxon>
        <taxon>Ceratobasidiaceae</taxon>
        <taxon>Rhizoctonia</taxon>
    </lineage>
</organism>
<comment type="caution">
    <text evidence="6">The sequence shown here is derived from an EMBL/GenBank/DDBJ whole genome shotgun (WGS) entry which is preliminary data.</text>
</comment>
<dbReference type="GO" id="GO:0015629">
    <property type="term" value="C:actin cytoskeleton"/>
    <property type="evidence" value="ECO:0007669"/>
    <property type="project" value="TreeGrafter"/>
</dbReference>
<dbReference type="SUPFAM" id="SSF50044">
    <property type="entry name" value="SH3-domain"/>
    <property type="match status" value="1"/>
</dbReference>
<dbReference type="PANTHER" id="PTHR47174">
    <property type="entry name" value="BRIDGING INTEGRATOR 3"/>
    <property type="match status" value="1"/>
</dbReference>
<evidence type="ECO:0000256" key="1">
    <source>
        <dbReference type="ARBA" id="ARBA00004496"/>
    </source>
</evidence>
<dbReference type="EMBL" id="CAJMWY010000308">
    <property type="protein sequence ID" value="CAE6427483.1"/>
    <property type="molecule type" value="Genomic_DNA"/>
</dbReference>
<dbReference type="FunFam" id="2.30.30.40:FF:000072">
    <property type="entry name" value="Unconventional Myosin IB"/>
    <property type="match status" value="1"/>
</dbReference>
<dbReference type="InterPro" id="IPR001452">
    <property type="entry name" value="SH3_domain"/>
</dbReference>
<gene>
    <name evidence="6" type="ORF">RDB_LOCUS21284</name>
</gene>
<dbReference type="PROSITE" id="PS50002">
    <property type="entry name" value="SH3"/>
    <property type="match status" value="1"/>
</dbReference>
<dbReference type="InterPro" id="IPR046982">
    <property type="entry name" value="BIN3/RVS161-like"/>
</dbReference>
<keyword evidence="3" id="KW-0963">Cytoplasm</keyword>
<reference evidence="6" key="1">
    <citation type="submission" date="2021-01" db="EMBL/GenBank/DDBJ databases">
        <authorList>
            <person name="Kaushik A."/>
        </authorList>
    </citation>
    <scope>NUCLEOTIDE SEQUENCE</scope>
    <source>
        <strain evidence="6">AG4-RS23</strain>
    </source>
</reference>
<evidence type="ECO:0000313" key="6">
    <source>
        <dbReference type="EMBL" id="CAE6427483.1"/>
    </source>
</evidence>